<organism evidence="5 6">
    <name type="scientific">Salvator merianae</name>
    <name type="common">Argentine black and white tegu</name>
    <name type="synonym">Tupinambis merianae</name>
    <dbReference type="NCBI Taxonomy" id="96440"/>
    <lineage>
        <taxon>Eukaryota</taxon>
        <taxon>Metazoa</taxon>
        <taxon>Chordata</taxon>
        <taxon>Craniata</taxon>
        <taxon>Vertebrata</taxon>
        <taxon>Euteleostomi</taxon>
        <taxon>Lepidosauria</taxon>
        <taxon>Squamata</taxon>
        <taxon>Bifurcata</taxon>
        <taxon>Unidentata</taxon>
        <taxon>Episquamata</taxon>
        <taxon>Laterata</taxon>
        <taxon>Teiioidea</taxon>
        <taxon>Teiidae</taxon>
        <taxon>Salvator</taxon>
    </lineage>
</organism>
<evidence type="ECO:0000256" key="1">
    <source>
        <dbReference type="ARBA" id="ARBA00004123"/>
    </source>
</evidence>
<name>A0A8D0E9M8_SALMN</name>
<dbReference type="Gene3D" id="2.40.50.40">
    <property type="match status" value="1"/>
</dbReference>
<dbReference type="OMA" id="FTWVDAT"/>
<dbReference type="InterPro" id="IPR000953">
    <property type="entry name" value="Chromo/chromo_shadow_dom"/>
</dbReference>
<dbReference type="AlphaFoldDB" id="A0A8D0E9M8"/>
<dbReference type="PANTHER" id="PTHR22812">
    <property type="entry name" value="CHROMOBOX PROTEIN"/>
    <property type="match status" value="1"/>
</dbReference>
<feature type="domain" description="Chromo" evidence="4">
    <location>
        <begin position="6"/>
        <end position="64"/>
    </location>
</feature>
<evidence type="ECO:0000313" key="6">
    <source>
        <dbReference type="Proteomes" id="UP000694421"/>
    </source>
</evidence>
<comment type="subcellular location">
    <subcellularLocation>
        <location evidence="1">Nucleus</location>
    </subcellularLocation>
</comment>
<keyword evidence="6" id="KW-1185">Reference proteome</keyword>
<evidence type="ECO:0000313" key="5">
    <source>
        <dbReference type="Ensembl" id="ENSSMRP00000028790.1"/>
    </source>
</evidence>
<sequence>CELSEYEVAQILDSRRYQGRLQYLVDWKGYGPEERSWENAADVHAPDLVRHFHDQYPTKPDPSRDEGGDRGEGSGVMPCRSSWLRGIPSPETESSEGEDDPPSGSEVSEGEDLGANELVSADRITR</sequence>
<protein>
    <recommendedName>
        <fullName evidence="4">Chromo domain-containing protein</fullName>
    </recommendedName>
</protein>
<accession>A0A8D0E9M8</accession>
<reference evidence="5" key="2">
    <citation type="submission" date="2025-09" db="UniProtKB">
        <authorList>
            <consortium name="Ensembl"/>
        </authorList>
    </citation>
    <scope>IDENTIFICATION</scope>
</reference>
<dbReference type="Ensembl" id="ENSSMRT00000033575.1">
    <property type="protein sequence ID" value="ENSSMRP00000028790.1"/>
    <property type="gene ID" value="ENSSMRG00000022144.1"/>
</dbReference>
<dbReference type="GO" id="GO:0005634">
    <property type="term" value="C:nucleus"/>
    <property type="evidence" value="ECO:0007669"/>
    <property type="project" value="UniProtKB-SubCell"/>
</dbReference>
<evidence type="ECO:0000256" key="3">
    <source>
        <dbReference type="SAM" id="MobiDB-lite"/>
    </source>
</evidence>
<reference evidence="5" key="1">
    <citation type="submission" date="2025-08" db="UniProtKB">
        <authorList>
            <consortium name="Ensembl"/>
        </authorList>
    </citation>
    <scope>IDENTIFICATION</scope>
</reference>
<dbReference type="GeneTree" id="ENSGT00960000189474"/>
<feature type="region of interest" description="Disordered" evidence="3">
    <location>
        <begin position="48"/>
        <end position="126"/>
    </location>
</feature>
<dbReference type="InterPro" id="IPR023780">
    <property type="entry name" value="Chromo_domain"/>
</dbReference>
<dbReference type="InterPro" id="IPR051219">
    <property type="entry name" value="Heterochromatin_chromo-domain"/>
</dbReference>
<proteinExistence type="predicted"/>
<dbReference type="Proteomes" id="UP000694421">
    <property type="component" value="Unplaced"/>
</dbReference>
<dbReference type="PROSITE" id="PS50013">
    <property type="entry name" value="CHROMO_2"/>
    <property type="match status" value="1"/>
</dbReference>
<dbReference type="Pfam" id="PF00385">
    <property type="entry name" value="Chromo"/>
    <property type="match status" value="1"/>
</dbReference>
<dbReference type="InterPro" id="IPR016197">
    <property type="entry name" value="Chromo-like_dom_sf"/>
</dbReference>
<dbReference type="SMART" id="SM00298">
    <property type="entry name" value="CHROMO"/>
    <property type="match status" value="1"/>
</dbReference>
<evidence type="ECO:0000256" key="2">
    <source>
        <dbReference type="ARBA" id="ARBA00023242"/>
    </source>
</evidence>
<evidence type="ECO:0000259" key="4">
    <source>
        <dbReference type="PROSITE" id="PS50013"/>
    </source>
</evidence>
<dbReference type="SUPFAM" id="SSF54160">
    <property type="entry name" value="Chromo domain-like"/>
    <property type="match status" value="1"/>
</dbReference>
<feature type="compositionally biased region" description="Basic and acidic residues" evidence="3">
    <location>
        <begin position="48"/>
        <end position="72"/>
    </location>
</feature>
<keyword evidence="2" id="KW-0539">Nucleus</keyword>